<comment type="caution">
    <text evidence="2">The sequence shown here is derived from an EMBL/GenBank/DDBJ whole genome shotgun (WGS) entry which is preliminary data.</text>
</comment>
<evidence type="ECO:0000259" key="1">
    <source>
        <dbReference type="PROSITE" id="PS51820"/>
    </source>
</evidence>
<evidence type="ECO:0000313" key="2">
    <source>
        <dbReference type="EMBL" id="EJX00036.1"/>
    </source>
</evidence>
<dbReference type="Pfam" id="PF07691">
    <property type="entry name" value="PA14"/>
    <property type="match status" value="1"/>
</dbReference>
<dbReference type="InterPro" id="IPR059177">
    <property type="entry name" value="GH29D-like_dom"/>
</dbReference>
<dbReference type="Gene3D" id="3.90.182.10">
    <property type="entry name" value="Toxin - Anthrax Protective Antigen,domain 1"/>
    <property type="match status" value="1"/>
</dbReference>
<dbReference type="PROSITE" id="PS51820">
    <property type="entry name" value="PA14"/>
    <property type="match status" value="1"/>
</dbReference>
<name>J9CJ22_9ZZZZ</name>
<dbReference type="InterPro" id="IPR037524">
    <property type="entry name" value="PA14/GLEYA"/>
</dbReference>
<feature type="domain" description="PA14" evidence="1">
    <location>
        <begin position="73"/>
        <end position="210"/>
    </location>
</feature>
<organism evidence="2">
    <name type="scientific">gut metagenome</name>
    <dbReference type="NCBI Taxonomy" id="749906"/>
    <lineage>
        <taxon>unclassified sequences</taxon>
        <taxon>metagenomes</taxon>
        <taxon>organismal metagenomes</taxon>
    </lineage>
</organism>
<sequence>MAELGSATPGAVIRYTLDGSEPNETSAIYNEPLKLQKTTTIKAKGFKEGFIPSRTYSIKATKADPKAALPISPSRNGVSYTYFEGNFQSVNDLSKADVIDSGIMSEPSIKEAKLPDHFGYIFKGYIYAPEDGVYEFGTRSDDGSILMIGNTKVVDNDASHAAIDATGRIALKKGYHPFTLSYFEDYEGEFLGWSWRTPSMNLLEPIPAERLFIN</sequence>
<accession>J9CJ22</accession>
<dbReference type="SMART" id="SM00758">
    <property type="entry name" value="PA14"/>
    <property type="match status" value="1"/>
</dbReference>
<proteinExistence type="predicted"/>
<gene>
    <name evidence="2" type="ORF">EVA_11857</name>
</gene>
<dbReference type="InterPro" id="IPR011658">
    <property type="entry name" value="PA14_dom"/>
</dbReference>
<reference evidence="2" key="1">
    <citation type="journal article" date="2012" name="PLoS ONE">
        <title>Gene sets for utilization of primary and secondary nutrition supplies in the distal gut of endangered iberian lynx.</title>
        <authorList>
            <person name="Alcaide M."/>
            <person name="Messina E."/>
            <person name="Richter M."/>
            <person name="Bargiela R."/>
            <person name="Peplies J."/>
            <person name="Huws S.A."/>
            <person name="Newbold C.J."/>
            <person name="Golyshin P.N."/>
            <person name="Simon M.A."/>
            <person name="Lopez G."/>
            <person name="Yakimov M.M."/>
            <person name="Ferrer M."/>
        </authorList>
    </citation>
    <scope>NUCLEOTIDE SEQUENCE</scope>
</reference>
<protein>
    <recommendedName>
        <fullName evidence="1">PA14 domain-containing protein</fullName>
    </recommendedName>
</protein>
<dbReference type="AlphaFoldDB" id="J9CJ22"/>
<dbReference type="Pfam" id="PF13290">
    <property type="entry name" value="CHB_HEX_C_1"/>
    <property type="match status" value="1"/>
</dbReference>
<dbReference type="EMBL" id="AMCI01003553">
    <property type="protein sequence ID" value="EJX00036.1"/>
    <property type="molecule type" value="Genomic_DNA"/>
</dbReference>
<dbReference type="SUPFAM" id="SSF56988">
    <property type="entry name" value="Anthrax protective antigen"/>
    <property type="match status" value="1"/>
</dbReference>